<dbReference type="PANTHER" id="PTHR14911:SF13">
    <property type="entry name" value="TRNA (GUANINE(6)-N2)-METHYLTRANSFERASE THUMP3"/>
    <property type="match status" value="1"/>
</dbReference>
<dbReference type="SUPFAM" id="SSF143437">
    <property type="entry name" value="THUMP domain-like"/>
    <property type="match status" value="1"/>
</dbReference>
<sequence length="425" mass="48445">MDNAENSSLYGLFQESLTDDNLFMIGTSVDTGFEWEAIDECREKINKRLHVVKERGNIYFNVPWDQFVKVQEMRSIDNIFIVGSILKLMFDGINKEADLKLCTNVVHNNVKLEKALNAWKNITQFPGKVYPTINEYEEALKHDKIFDNSKATSSKIRKRGQNPADAEINDVLRYRVTCERIGTHSFESPEAARIIGGELQDKYHWLVDLSTYHLEIICKIIKNEIVTQLRITHESKHHRNIMHFGPTTLRATICYNLLRLAHPNPGDIIIDPMCGSGSIPIEGGLAYENSYMLCGDNHTKAVLRSKSNINISCLKSKVDLTQWSVSYLPLLNSSIDIVVTDMPFGKRSGKISDNRVLYKEFLLQLGRVVKPITGRLVLLTYDRRSFHLALQRAGNLFRVTKMLGVNVGGLHAAVYVLKRTKIEYK</sequence>
<dbReference type="GO" id="GO:0005737">
    <property type="term" value="C:cytoplasm"/>
    <property type="evidence" value="ECO:0007669"/>
    <property type="project" value="UniProtKB-SubCell"/>
</dbReference>
<dbReference type="SUPFAM" id="SSF53335">
    <property type="entry name" value="S-adenosyl-L-methionine-dependent methyltransferases"/>
    <property type="match status" value="1"/>
</dbReference>
<name>A0ABD2ARD6_VESMC</name>
<dbReference type="InterPro" id="IPR004114">
    <property type="entry name" value="THUMP_dom"/>
</dbReference>
<keyword evidence="4" id="KW-0808">Transferase</keyword>
<dbReference type="Proteomes" id="UP001607303">
    <property type="component" value="Unassembled WGS sequence"/>
</dbReference>
<dbReference type="EMBL" id="JAYRBN010000115">
    <property type="protein sequence ID" value="KAL2723177.1"/>
    <property type="molecule type" value="Genomic_DNA"/>
</dbReference>
<dbReference type="Pfam" id="PF01170">
    <property type="entry name" value="UPF0020"/>
    <property type="match status" value="1"/>
</dbReference>
<dbReference type="GO" id="GO:0032259">
    <property type="term" value="P:methylation"/>
    <property type="evidence" value="ECO:0007669"/>
    <property type="project" value="UniProtKB-KW"/>
</dbReference>
<evidence type="ECO:0000313" key="8">
    <source>
        <dbReference type="Proteomes" id="UP001607303"/>
    </source>
</evidence>
<accession>A0ABD2ARD6</accession>
<protein>
    <submittedName>
        <fullName evidence="7">THUMP domain-containing protein 3-like isoform X1</fullName>
    </submittedName>
</protein>
<dbReference type="SMART" id="SM00981">
    <property type="entry name" value="THUMP"/>
    <property type="match status" value="1"/>
</dbReference>
<evidence type="ECO:0000256" key="5">
    <source>
        <dbReference type="ARBA" id="ARBA00022694"/>
    </source>
</evidence>
<evidence type="ECO:0000256" key="2">
    <source>
        <dbReference type="ARBA" id="ARBA00022490"/>
    </source>
</evidence>
<dbReference type="FunFam" id="3.40.50.150:FF:000073">
    <property type="entry name" value="THUMP domain containing 3"/>
    <property type="match status" value="1"/>
</dbReference>
<dbReference type="CDD" id="cd11715">
    <property type="entry name" value="THUMP_AdoMetMT"/>
    <property type="match status" value="1"/>
</dbReference>
<keyword evidence="3" id="KW-0489">Methyltransferase</keyword>
<comment type="caution">
    <text evidence="7">The sequence shown here is derived from an EMBL/GenBank/DDBJ whole genome shotgun (WGS) entry which is preliminary data.</text>
</comment>
<evidence type="ECO:0000256" key="1">
    <source>
        <dbReference type="ARBA" id="ARBA00004496"/>
    </source>
</evidence>
<dbReference type="Gene3D" id="3.30.2130.30">
    <property type="match status" value="1"/>
</dbReference>
<dbReference type="InterPro" id="IPR000241">
    <property type="entry name" value="RlmKL-like_Mtase"/>
</dbReference>
<dbReference type="GO" id="GO:0008033">
    <property type="term" value="P:tRNA processing"/>
    <property type="evidence" value="ECO:0007669"/>
    <property type="project" value="UniProtKB-KW"/>
</dbReference>
<evidence type="ECO:0000259" key="6">
    <source>
        <dbReference type="SMART" id="SM00981"/>
    </source>
</evidence>
<feature type="domain" description="THUMP" evidence="6">
    <location>
        <begin position="135"/>
        <end position="231"/>
    </location>
</feature>
<evidence type="ECO:0000256" key="4">
    <source>
        <dbReference type="ARBA" id="ARBA00022679"/>
    </source>
</evidence>
<dbReference type="InterPro" id="IPR053943">
    <property type="entry name" value="RlmKL-like_Mtase_CS"/>
</dbReference>
<reference evidence="7 8" key="1">
    <citation type="journal article" date="2024" name="Ann. Entomol. Soc. Am.">
        <title>Genomic analyses of the southern and eastern yellowjacket wasps (Hymenoptera: Vespidae) reveal evolutionary signatures of social life.</title>
        <authorList>
            <person name="Catto M.A."/>
            <person name="Caine P.B."/>
            <person name="Orr S.E."/>
            <person name="Hunt B.G."/>
            <person name="Goodisman M.A.D."/>
        </authorList>
    </citation>
    <scope>NUCLEOTIDE SEQUENCE [LARGE SCALE GENOMIC DNA]</scope>
    <source>
        <strain evidence="7">232</strain>
        <tissue evidence="7">Head and thorax</tissue>
    </source>
</reference>
<keyword evidence="5" id="KW-0819">tRNA processing</keyword>
<keyword evidence="2" id="KW-0963">Cytoplasm</keyword>
<dbReference type="PANTHER" id="PTHR14911">
    <property type="entry name" value="THUMP DOMAIN-CONTAINING"/>
    <property type="match status" value="1"/>
</dbReference>
<evidence type="ECO:0000256" key="3">
    <source>
        <dbReference type="ARBA" id="ARBA00022603"/>
    </source>
</evidence>
<keyword evidence="8" id="KW-1185">Reference proteome</keyword>
<dbReference type="GO" id="GO:0008173">
    <property type="term" value="F:RNA methyltransferase activity"/>
    <property type="evidence" value="ECO:0007669"/>
    <property type="project" value="UniProtKB-ARBA"/>
</dbReference>
<evidence type="ECO:0000313" key="7">
    <source>
        <dbReference type="EMBL" id="KAL2723177.1"/>
    </source>
</evidence>
<organism evidence="7 8">
    <name type="scientific">Vespula maculifrons</name>
    <name type="common">Eastern yellow jacket</name>
    <name type="synonym">Wasp</name>
    <dbReference type="NCBI Taxonomy" id="7453"/>
    <lineage>
        <taxon>Eukaryota</taxon>
        <taxon>Metazoa</taxon>
        <taxon>Ecdysozoa</taxon>
        <taxon>Arthropoda</taxon>
        <taxon>Hexapoda</taxon>
        <taxon>Insecta</taxon>
        <taxon>Pterygota</taxon>
        <taxon>Neoptera</taxon>
        <taxon>Endopterygota</taxon>
        <taxon>Hymenoptera</taxon>
        <taxon>Apocrita</taxon>
        <taxon>Aculeata</taxon>
        <taxon>Vespoidea</taxon>
        <taxon>Vespidae</taxon>
        <taxon>Vespinae</taxon>
        <taxon>Vespula</taxon>
    </lineage>
</organism>
<dbReference type="InterPro" id="IPR029063">
    <property type="entry name" value="SAM-dependent_MTases_sf"/>
</dbReference>
<dbReference type="GO" id="GO:0043527">
    <property type="term" value="C:tRNA methyltransferase complex"/>
    <property type="evidence" value="ECO:0007669"/>
    <property type="project" value="UniProtKB-ARBA"/>
</dbReference>
<dbReference type="AlphaFoldDB" id="A0ABD2ARD6"/>
<gene>
    <name evidence="7" type="ORF">V1477_019768</name>
</gene>
<proteinExistence type="predicted"/>
<dbReference type="PROSITE" id="PS01261">
    <property type="entry name" value="UPF0020"/>
    <property type="match status" value="1"/>
</dbReference>
<comment type="subcellular location">
    <subcellularLocation>
        <location evidence="1">Cytoplasm</location>
    </subcellularLocation>
</comment>
<dbReference type="Gene3D" id="3.40.50.150">
    <property type="entry name" value="Vaccinia Virus protein VP39"/>
    <property type="match status" value="1"/>
</dbReference>